<dbReference type="Proteomes" id="UP000008493">
    <property type="component" value="Unassembled WGS sequence"/>
</dbReference>
<dbReference type="GeneID" id="18828945"/>
<feature type="non-terminal residue" evidence="2">
    <location>
        <position position="1"/>
    </location>
</feature>
<protein>
    <recommendedName>
        <fullName evidence="1">HMG domain-containing protein</fullName>
    </recommendedName>
</protein>
<dbReference type="OrthoDB" id="5598737at2759"/>
<evidence type="ECO:0000313" key="2">
    <source>
        <dbReference type="EMBL" id="EKM78196.1"/>
    </source>
</evidence>
<accession>K5WS32</accession>
<dbReference type="InterPro" id="IPR040648">
    <property type="entry name" value="HMGXB3_CxC4"/>
</dbReference>
<dbReference type="KEGG" id="abp:AGABI1DRAFT28964"/>
<dbReference type="RefSeq" id="XP_007330806.1">
    <property type="nucleotide sequence ID" value="XM_007330744.1"/>
</dbReference>
<dbReference type="OMA" id="DEWNTCH"/>
<evidence type="ECO:0000259" key="1">
    <source>
        <dbReference type="Pfam" id="PF18717"/>
    </source>
</evidence>
<gene>
    <name evidence="2" type="ORF">AGABI1DRAFT_28964</name>
</gene>
<organism evidence="2 3">
    <name type="scientific">Agaricus bisporus var. burnettii (strain JB137-S8 / ATCC MYA-4627 / FGSC 10392)</name>
    <name type="common">White button mushroom</name>
    <dbReference type="NCBI Taxonomy" id="597362"/>
    <lineage>
        <taxon>Eukaryota</taxon>
        <taxon>Fungi</taxon>
        <taxon>Dikarya</taxon>
        <taxon>Basidiomycota</taxon>
        <taxon>Agaricomycotina</taxon>
        <taxon>Agaricomycetes</taxon>
        <taxon>Agaricomycetidae</taxon>
        <taxon>Agaricales</taxon>
        <taxon>Agaricineae</taxon>
        <taxon>Agaricaceae</taxon>
        <taxon>Agaricus</taxon>
    </lineage>
</organism>
<sequence>PDFNPPYSSVHSGFHSVNYETATTENNYSAFCEAVMAEAVPFLRLSNNLYVVSGWDSKLGQRTNRWYHLQLDHSQGRPIPICFCPGGNNQRDCVHQRYISEELIEELIGPDCRALGIFNYNNTMLFSHDLLDDYTSCYTTSETPFSAWIKVLTRRYKTWVKPSGARDNSSLFVDEGVFRAVWFAYINLVDFSGDDMVCPHCGPTPETIIWDGVTLSFNRKQVKESIYPPTTRHQGSIIREGRYPKPSYFIEDVQIRKLLASISNVTFNDRAVNLILFVSFVSNTIKTVQTKLQILQDLPRMHQGIEEHCYGLHGLFRQYYTSIYLLEKDPPLSVQRFFLQISTNESCLQIVNRPALLVLEKFLKNPSEETLNLVSCVPCLYFLLLDEWNTCHNFSDAILQTVMWMKSRVHMALKTALTYPAPPLDYSIQDVDGGWKKSGCRYSMPQIRHRPQYPSFPHDISKEPKERGGLCNKYYSEYGHNKLTGGIMAAWCTHSICYGFHCIPESEGRNDVFSALVTRWPKAPKYIIYDFACQLAPYCMAREPDFFSDTSFLIDDFHTMGHTRCSTAFFLKTYALTQPALGRINPSAAECGNGGLSKIRKSVRYMGQERAILYTSTFLSI</sequence>
<dbReference type="eggNOG" id="ENOG502SB5B">
    <property type="taxonomic scope" value="Eukaryota"/>
</dbReference>
<keyword evidence="3" id="KW-1185">Reference proteome</keyword>
<evidence type="ECO:0000313" key="3">
    <source>
        <dbReference type="Proteomes" id="UP000008493"/>
    </source>
</evidence>
<dbReference type="EMBL" id="JH971392">
    <property type="protein sequence ID" value="EKM78196.1"/>
    <property type="molecule type" value="Genomic_DNA"/>
</dbReference>
<reference evidence="3" key="1">
    <citation type="journal article" date="2012" name="Proc. Natl. Acad. Sci. U.S.A.">
        <title>Genome sequence of the button mushroom Agaricus bisporus reveals mechanisms governing adaptation to a humic-rich ecological niche.</title>
        <authorList>
            <person name="Morin E."/>
            <person name="Kohler A."/>
            <person name="Baker A.R."/>
            <person name="Foulongne-Oriol M."/>
            <person name="Lombard V."/>
            <person name="Nagy L.G."/>
            <person name="Ohm R.A."/>
            <person name="Patyshakuliyeva A."/>
            <person name="Brun A."/>
            <person name="Aerts A.L."/>
            <person name="Bailey A.M."/>
            <person name="Billette C."/>
            <person name="Coutinho P.M."/>
            <person name="Deakin G."/>
            <person name="Doddapaneni H."/>
            <person name="Floudas D."/>
            <person name="Grimwood J."/>
            <person name="Hilden K."/>
            <person name="Kuees U."/>
            <person name="LaButti K.M."/>
            <person name="Lapidus A."/>
            <person name="Lindquist E.A."/>
            <person name="Lucas S.M."/>
            <person name="Murat C."/>
            <person name="Riley R.W."/>
            <person name="Salamov A.A."/>
            <person name="Schmutz J."/>
            <person name="Subramanian V."/>
            <person name="Woesten H.A.B."/>
            <person name="Xu J."/>
            <person name="Eastwood D.C."/>
            <person name="Foster G.D."/>
            <person name="Sonnenberg A.S."/>
            <person name="Cullen D."/>
            <person name="de Vries R.P."/>
            <person name="Lundell T."/>
            <person name="Hibbett D.S."/>
            <person name="Henrissat B."/>
            <person name="Burton K.S."/>
            <person name="Kerrigan R.W."/>
            <person name="Challen M.P."/>
            <person name="Grigoriev I.V."/>
            <person name="Martin F."/>
        </authorList>
    </citation>
    <scope>NUCLEOTIDE SEQUENCE [LARGE SCALE GENOMIC DNA]</scope>
    <source>
        <strain evidence="3">JB137-S8 / ATCC MYA-4627 / FGSC 10392</strain>
    </source>
</reference>
<feature type="domain" description="HMG" evidence="1">
    <location>
        <begin position="106"/>
        <end position="185"/>
    </location>
</feature>
<dbReference type="Pfam" id="PF18717">
    <property type="entry name" value="CxC4"/>
    <property type="match status" value="1"/>
</dbReference>
<dbReference type="PANTHER" id="PTHR34305:SF1">
    <property type="entry name" value="SWIM-TYPE DOMAIN-CONTAINING PROTEIN"/>
    <property type="match status" value="1"/>
</dbReference>
<dbReference type="HOGENOM" id="CLU_017505_0_0_1"/>
<dbReference type="AlphaFoldDB" id="K5WS32"/>
<dbReference type="PANTHER" id="PTHR34305">
    <property type="entry name" value="EXPRESSED PROTEIN"/>
    <property type="match status" value="1"/>
</dbReference>
<dbReference type="InParanoid" id="K5WS32"/>
<name>K5WS32_AGABU</name>
<feature type="non-terminal residue" evidence="2">
    <location>
        <position position="621"/>
    </location>
</feature>
<proteinExistence type="predicted"/>